<keyword evidence="1" id="KW-0732">Signal</keyword>
<evidence type="ECO:0000313" key="2">
    <source>
        <dbReference type="EMBL" id="RQH32869.1"/>
    </source>
</evidence>
<dbReference type="EMBL" id="RCBY01000149">
    <property type="protein sequence ID" value="RQH32869.1"/>
    <property type="molecule type" value="Genomic_DNA"/>
</dbReference>
<accession>A0A3N6P6I9</accession>
<feature type="chain" id="PRO_5018195799" evidence="1">
    <location>
        <begin position="33"/>
        <end position="92"/>
    </location>
</feature>
<sequence length="92" mass="10130">MRNPFIKFIKIASIIISTILSYSTIDINSAQAANNNASEFFLTAQATQTDVKIEPTIVIGDVINSKANNEAIAVTKLLILLLQNSNLEFCNW</sequence>
<protein>
    <submittedName>
        <fullName evidence="2">Uncharacterized protein</fullName>
    </submittedName>
</protein>
<name>A0A3N6P6I9_9CYAN</name>
<keyword evidence="3" id="KW-1185">Reference proteome</keyword>
<feature type="signal peptide" evidence="1">
    <location>
        <begin position="1"/>
        <end position="32"/>
    </location>
</feature>
<dbReference type="AlphaFoldDB" id="A0A3N6P6I9"/>
<dbReference type="Proteomes" id="UP000269154">
    <property type="component" value="Unassembled WGS sequence"/>
</dbReference>
<gene>
    <name evidence="2" type="ORF">D5R40_21905</name>
</gene>
<proteinExistence type="predicted"/>
<evidence type="ECO:0000256" key="1">
    <source>
        <dbReference type="SAM" id="SignalP"/>
    </source>
</evidence>
<evidence type="ECO:0000313" key="3">
    <source>
        <dbReference type="Proteomes" id="UP000269154"/>
    </source>
</evidence>
<reference evidence="2 3" key="1">
    <citation type="journal article" date="2018" name="ACS Chem. Biol.">
        <title>Ketoreductase domain dysfunction expands chemodiversity: malyngamide biosynthesis in the cyanobacterium Okeania hirsuta.</title>
        <authorList>
            <person name="Moss N.A."/>
            <person name="Leao T."/>
            <person name="Rankin M."/>
            <person name="McCullough T.M."/>
            <person name="Qu P."/>
            <person name="Korobeynikov A."/>
            <person name="Smith J.L."/>
            <person name="Gerwick L."/>
            <person name="Gerwick W.H."/>
        </authorList>
    </citation>
    <scope>NUCLEOTIDE SEQUENCE [LARGE SCALE GENOMIC DNA]</scope>
    <source>
        <strain evidence="2 3">PAB10Feb10-1</strain>
    </source>
</reference>
<comment type="caution">
    <text evidence="2">The sequence shown here is derived from an EMBL/GenBank/DDBJ whole genome shotgun (WGS) entry which is preliminary data.</text>
</comment>
<organism evidence="2 3">
    <name type="scientific">Okeania hirsuta</name>
    <dbReference type="NCBI Taxonomy" id="1458930"/>
    <lineage>
        <taxon>Bacteria</taxon>
        <taxon>Bacillati</taxon>
        <taxon>Cyanobacteriota</taxon>
        <taxon>Cyanophyceae</taxon>
        <taxon>Oscillatoriophycideae</taxon>
        <taxon>Oscillatoriales</taxon>
        <taxon>Microcoleaceae</taxon>
        <taxon>Okeania</taxon>
    </lineage>
</organism>